<reference evidence="1 2" key="1">
    <citation type="submission" date="2024-08" db="EMBL/GenBank/DDBJ databases">
        <title>Tateyamaria sp. nov., isolated from marine algae.</title>
        <authorList>
            <person name="Choi B.J."/>
            <person name="Kim J.M."/>
            <person name="Lee J.K."/>
            <person name="Choi D.G."/>
            <person name="Bayburt H."/>
            <person name="Baek J.H."/>
            <person name="Han D.M."/>
            <person name="Jeon C.O."/>
        </authorList>
    </citation>
    <scope>NUCLEOTIDE SEQUENCE [LARGE SCALE GENOMIC DNA]</scope>
    <source>
        <strain evidence="1 2">KMU-156</strain>
    </source>
</reference>
<evidence type="ECO:0000313" key="2">
    <source>
        <dbReference type="Proteomes" id="UP001627408"/>
    </source>
</evidence>
<keyword evidence="2" id="KW-1185">Reference proteome</keyword>
<comment type="caution">
    <text evidence="1">The sequence shown here is derived from an EMBL/GenBank/DDBJ whole genome shotgun (WGS) entry which is preliminary data.</text>
</comment>
<dbReference type="RefSeq" id="WP_407593261.1">
    <property type="nucleotide sequence ID" value="NZ_JBHDIY010000002.1"/>
</dbReference>
<accession>A0ABW8UXD9</accession>
<dbReference type="EMBL" id="JBHDIY010000002">
    <property type="protein sequence ID" value="MFL4471419.1"/>
    <property type="molecule type" value="Genomic_DNA"/>
</dbReference>
<name>A0ABW8UXD9_9RHOB</name>
<dbReference type="Proteomes" id="UP001627408">
    <property type="component" value="Unassembled WGS sequence"/>
</dbReference>
<gene>
    <name evidence="1" type="ORF">ACERZ8_16620</name>
</gene>
<sequence>MSDVVSNRDAYLEGRIQSLIDHLNDMPRAFRTSAALAAASEVLEYAAYELARMEEPRHVARLILLAADLERTAAELRVTARKR</sequence>
<protein>
    <submittedName>
        <fullName evidence="1">Uncharacterized protein</fullName>
    </submittedName>
</protein>
<evidence type="ECO:0000313" key="1">
    <source>
        <dbReference type="EMBL" id="MFL4471419.1"/>
    </source>
</evidence>
<organism evidence="1 2">
    <name type="scientific">Tateyamaria armeniaca</name>
    <dbReference type="NCBI Taxonomy" id="2518930"/>
    <lineage>
        <taxon>Bacteria</taxon>
        <taxon>Pseudomonadati</taxon>
        <taxon>Pseudomonadota</taxon>
        <taxon>Alphaproteobacteria</taxon>
        <taxon>Rhodobacterales</taxon>
        <taxon>Roseobacteraceae</taxon>
        <taxon>Tateyamaria</taxon>
    </lineage>
</organism>
<proteinExistence type="predicted"/>